<dbReference type="Pfam" id="PF00651">
    <property type="entry name" value="BTB"/>
    <property type="match status" value="1"/>
</dbReference>
<protein>
    <recommendedName>
        <fullName evidence="1">BTB domain-containing protein</fullName>
    </recommendedName>
</protein>
<keyword evidence="3" id="KW-1185">Reference proteome</keyword>
<dbReference type="InterPro" id="IPR000210">
    <property type="entry name" value="BTB/POZ_dom"/>
</dbReference>
<sequence length="350" mass="39895">MDGLRFTIPPANRYDPWFEDGNIILLAEDDDHRILKAFKVHRGVLARQSEVFETMFDLPPPTTGLDAIEQVDGCPVIRMYDHPNELSDLIKAIYDGVTFYQRNAEDFFTLAGILRLSSKYFINHLRVKAIRYLTETWSYTIRGHDEMVAQALVAPPVDGTTYPYVHPLHVLNLAREVNINVIVPSALYFLSIYSLKQLLSGEHPKLQHVHPSCPSSQLSLHDVSQYTLMYQHRINVILDFIRSTCGDRNVDAQCRAPRECRRVFSRLASNINQSFTPRTGPFHNMAQAINWIEEDKTICDSCKHSFSRDVSALRTRLWDELPSVIGLPSWTELLAMDLPPPQVPGCISSS</sequence>
<dbReference type="Proteomes" id="UP000759537">
    <property type="component" value="Unassembled WGS sequence"/>
</dbReference>
<comment type="caution">
    <text evidence="2">The sequence shown here is derived from an EMBL/GenBank/DDBJ whole genome shotgun (WGS) entry which is preliminary data.</text>
</comment>
<evidence type="ECO:0000313" key="2">
    <source>
        <dbReference type="EMBL" id="KAF8478145.1"/>
    </source>
</evidence>
<dbReference type="CDD" id="cd18186">
    <property type="entry name" value="BTB_POZ_ZBTB_KLHL-like"/>
    <property type="match status" value="1"/>
</dbReference>
<proteinExistence type="predicted"/>
<reference evidence="2" key="1">
    <citation type="submission" date="2019-10" db="EMBL/GenBank/DDBJ databases">
        <authorList>
            <consortium name="DOE Joint Genome Institute"/>
            <person name="Kuo A."/>
            <person name="Miyauchi S."/>
            <person name="Kiss E."/>
            <person name="Drula E."/>
            <person name="Kohler A."/>
            <person name="Sanchez-Garcia M."/>
            <person name="Andreopoulos B."/>
            <person name="Barry K.W."/>
            <person name="Bonito G."/>
            <person name="Buee M."/>
            <person name="Carver A."/>
            <person name="Chen C."/>
            <person name="Cichocki N."/>
            <person name="Clum A."/>
            <person name="Culley D."/>
            <person name="Crous P.W."/>
            <person name="Fauchery L."/>
            <person name="Girlanda M."/>
            <person name="Hayes R."/>
            <person name="Keri Z."/>
            <person name="LaButti K."/>
            <person name="Lipzen A."/>
            <person name="Lombard V."/>
            <person name="Magnuson J."/>
            <person name="Maillard F."/>
            <person name="Morin E."/>
            <person name="Murat C."/>
            <person name="Nolan M."/>
            <person name="Ohm R."/>
            <person name="Pangilinan J."/>
            <person name="Pereira M."/>
            <person name="Perotto S."/>
            <person name="Peter M."/>
            <person name="Riley R."/>
            <person name="Sitrit Y."/>
            <person name="Stielow B."/>
            <person name="Szollosi G."/>
            <person name="Zifcakova L."/>
            <person name="Stursova M."/>
            <person name="Spatafora J.W."/>
            <person name="Tedersoo L."/>
            <person name="Vaario L.-M."/>
            <person name="Yamada A."/>
            <person name="Yan M."/>
            <person name="Wang P."/>
            <person name="Xu J."/>
            <person name="Bruns T."/>
            <person name="Baldrian P."/>
            <person name="Vilgalys R."/>
            <person name="Henrissat B."/>
            <person name="Grigoriev I.V."/>
            <person name="Hibbett D."/>
            <person name="Nagy L.G."/>
            <person name="Martin F.M."/>
        </authorList>
    </citation>
    <scope>NUCLEOTIDE SEQUENCE</scope>
    <source>
        <strain evidence="2">Prilba</strain>
    </source>
</reference>
<dbReference type="EMBL" id="WHVB01000012">
    <property type="protein sequence ID" value="KAF8478145.1"/>
    <property type="molecule type" value="Genomic_DNA"/>
</dbReference>
<dbReference type="OrthoDB" id="2879636at2759"/>
<dbReference type="PROSITE" id="PS50097">
    <property type="entry name" value="BTB"/>
    <property type="match status" value="1"/>
</dbReference>
<dbReference type="Gene3D" id="3.30.710.10">
    <property type="entry name" value="Potassium Channel Kv1.1, Chain A"/>
    <property type="match status" value="1"/>
</dbReference>
<dbReference type="AlphaFoldDB" id="A0A9P5T764"/>
<dbReference type="SUPFAM" id="SSF54695">
    <property type="entry name" value="POZ domain"/>
    <property type="match status" value="1"/>
</dbReference>
<evidence type="ECO:0000259" key="1">
    <source>
        <dbReference type="PROSITE" id="PS50097"/>
    </source>
</evidence>
<dbReference type="InterPro" id="IPR011333">
    <property type="entry name" value="SKP1/BTB/POZ_sf"/>
</dbReference>
<name>A0A9P5T764_9AGAM</name>
<evidence type="ECO:0000313" key="3">
    <source>
        <dbReference type="Proteomes" id="UP000759537"/>
    </source>
</evidence>
<gene>
    <name evidence="2" type="ORF">DFH94DRAFT_854822</name>
</gene>
<accession>A0A9P5T764</accession>
<feature type="domain" description="BTB" evidence="1">
    <location>
        <begin position="21"/>
        <end position="102"/>
    </location>
</feature>
<organism evidence="2 3">
    <name type="scientific">Russula ochroleuca</name>
    <dbReference type="NCBI Taxonomy" id="152965"/>
    <lineage>
        <taxon>Eukaryota</taxon>
        <taxon>Fungi</taxon>
        <taxon>Dikarya</taxon>
        <taxon>Basidiomycota</taxon>
        <taxon>Agaricomycotina</taxon>
        <taxon>Agaricomycetes</taxon>
        <taxon>Russulales</taxon>
        <taxon>Russulaceae</taxon>
        <taxon>Russula</taxon>
    </lineage>
</organism>
<reference evidence="2" key="2">
    <citation type="journal article" date="2020" name="Nat. Commun.">
        <title>Large-scale genome sequencing of mycorrhizal fungi provides insights into the early evolution of symbiotic traits.</title>
        <authorList>
            <person name="Miyauchi S."/>
            <person name="Kiss E."/>
            <person name="Kuo A."/>
            <person name="Drula E."/>
            <person name="Kohler A."/>
            <person name="Sanchez-Garcia M."/>
            <person name="Morin E."/>
            <person name="Andreopoulos B."/>
            <person name="Barry K.W."/>
            <person name="Bonito G."/>
            <person name="Buee M."/>
            <person name="Carver A."/>
            <person name="Chen C."/>
            <person name="Cichocki N."/>
            <person name="Clum A."/>
            <person name="Culley D."/>
            <person name="Crous P.W."/>
            <person name="Fauchery L."/>
            <person name="Girlanda M."/>
            <person name="Hayes R.D."/>
            <person name="Keri Z."/>
            <person name="LaButti K."/>
            <person name="Lipzen A."/>
            <person name="Lombard V."/>
            <person name="Magnuson J."/>
            <person name="Maillard F."/>
            <person name="Murat C."/>
            <person name="Nolan M."/>
            <person name="Ohm R.A."/>
            <person name="Pangilinan J."/>
            <person name="Pereira M.F."/>
            <person name="Perotto S."/>
            <person name="Peter M."/>
            <person name="Pfister S."/>
            <person name="Riley R."/>
            <person name="Sitrit Y."/>
            <person name="Stielow J.B."/>
            <person name="Szollosi G."/>
            <person name="Zifcakova L."/>
            <person name="Stursova M."/>
            <person name="Spatafora J.W."/>
            <person name="Tedersoo L."/>
            <person name="Vaario L.M."/>
            <person name="Yamada A."/>
            <person name="Yan M."/>
            <person name="Wang P."/>
            <person name="Xu J."/>
            <person name="Bruns T."/>
            <person name="Baldrian P."/>
            <person name="Vilgalys R."/>
            <person name="Dunand C."/>
            <person name="Henrissat B."/>
            <person name="Grigoriev I.V."/>
            <person name="Hibbett D."/>
            <person name="Nagy L.G."/>
            <person name="Martin F.M."/>
        </authorList>
    </citation>
    <scope>NUCLEOTIDE SEQUENCE</scope>
    <source>
        <strain evidence="2">Prilba</strain>
    </source>
</reference>